<protein>
    <submittedName>
        <fullName evidence="2">Uncharacterized protein</fullName>
    </submittedName>
</protein>
<feature type="region of interest" description="Disordered" evidence="1">
    <location>
        <begin position="58"/>
        <end position="77"/>
    </location>
</feature>
<organism evidence="2">
    <name type="scientific">marine metagenome</name>
    <dbReference type="NCBI Taxonomy" id="408172"/>
    <lineage>
        <taxon>unclassified sequences</taxon>
        <taxon>metagenomes</taxon>
        <taxon>ecological metagenomes</taxon>
    </lineage>
</organism>
<sequence length="77" mass="9752">MEYKLYELHTITNKHFIKKITTKKVRFADTNKILTYELSDKERQDKIDNYNLIKKMVRYNRKKRRNERKSRKRKRNF</sequence>
<accession>A0A383BHW3</accession>
<evidence type="ECO:0000313" key="2">
    <source>
        <dbReference type="EMBL" id="SVE19512.1"/>
    </source>
</evidence>
<gene>
    <name evidence="2" type="ORF">METZ01_LOCUS472366</name>
</gene>
<dbReference type="EMBL" id="UINC01200569">
    <property type="protein sequence ID" value="SVE19512.1"/>
    <property type="molecule type" value="Genomic_DNA"/>
</dbReference>
<proteinExistence type="predicted"/>
<name>A0A383BHW3_9ZZZZ</name>
<reference evidence="2" key="1">
    <citation type="submission" date="2018-05" db="EMBL/GenBank/DDBJ databases">
        <authorList>
            <person name="Lanie J.A."/>
            <person name="Ng W.-L."/>
            <person name="Kazmierczak K.M."/>
            <person name="Andrzejewski T.M."/>
            <person name="Davidsen T.M."/>
            <person name="Wayne K.J."/>
            <person name="Tettelin H."/>
            <person name="Glass J.I."/>
            <person name="Rusch D."/>
            <person name="Podicherti R."/>
            <person name="Tsui H.-C.T."/>
            <person name="Winkler M.E."/>
        </authorList>
    </citation>
    <scope>NUCLEOTIDE SEQUENCE</scope>
</reference>
<dbReference type="AlphaFoldDB" id="A0A383BHW3"/>
<evidence type="ECO:0000256" key="1">
    <source>
        <dbReference type="SAM" id="MobiDB-lite"/>
    </source>
</evidence>